<name>A0A4D7AHU2_9FIRM</name>
<dbReference type="RefSeq" id="WP_021750353.1">
    <property type="nucleotide sequence ID" value="NZ_CP034413.3"/>
</dbReference>
<dbReference type="KEGG" id="obj:EIO64_07970"/>
<dbReference type="EMBL" id="CP034413">
    <property type="protein sequence ID" value="QCI59164.1"/>
    <property type="molecule type" value="Genomic_DNA"/>
</dbReference>
<organism evidence="1 2">
    <name type="scientific">Dysosmobacter welbionis</name>
    <dbReference type="NCBI Taxonomy" id="2093857"/>
    <lineage>
        <taxon>Bacteria</taxon>
        <taxon>Bacillati</taxon>
        <taxon>Bacillota</taxon>
        <taxon>Clostridia</taxon>
        <taxon>Eubacteriales</taxon>
        <taxon>Oscillospiraceae</taxon>
        <taxon>Dysosmobacter</taxon>
    </lineage>
</organism>
<dbReference type="AlphaFoldDB" id="A0A4D7AHU2"/>
<accession>A0A4D7AHU2</accession>
<reference evidence="2" key="1">
    <citation type="submission" date="2018-12" db="EMBL/GenBank/DDBJ databases">
        <title>Dusodibacter welbiota gen. nov., sp. nov., isolated from human faeces and emended description of the Oscillibacter genus.</title>
        <authorList>
            <person name="Le Roy T."/>
            <person name="Van der Smissen P."/>
            <person name="Delzenne N."/>
            <person name="Muccioli G."/>
            <person name="Collet J.F."/>
            <person name="Cani P.D."/>
        </authorList>
    </citation>
    <scope>NUCLEOTIDE SEQUENCE [LARGE SCALE GENOMIC DNA]</scope>
    <source>
        <strain evidence="2">J115</strain>
    </source>
</reference>
<evidence type="ECO:0000313" key="1">
    <source>
        <dbReference type="EMBL" id="QCI59164.1"/>
    </source>
</evidence>
<evidence type="ECO:0000313" key="2">
    <source>
        <dbReference type="Proteomes" id="UP000298642"/>
    </source>
</evidence>
<protein>
    <submittedName>
        <fullName evidence="1">Uncharacterized protein</fullName>
    </submittedName>
</protein>
<gene>
    <name evidence="1" type="ORF">EIO64_07970</name>
</gene>
<proteinExistence type="predicted"/>
<keyword evidence="2" id="KW-1185">Reference proteome</keyword>
<dbReference type="Proteomes" id="UP000298642">
    <property type="component" value="Chromosome"/>
</dbReference>
<sequence>MGPDTLTTTRENQTFSSVTPPWEMVRAPIYESGACSFRVAGVRSVLGAVLRQLQSALLVFGKVVLGTISHPLGEKEKRPACRKAAKRFSAGI</sequence>